<name>A0A3N2CXK6_9ACTN</name>
<evidence type="ECO:0000313" key="1">
    <source>
        <dbReference type="EMBL" id="ROR92226.1"/>
    </source>
</evidence>
<dbReference type="GO" id="GO:0016783">
    <property type="term" value="F:sulfurtransferase activity"/>
    <property type="evidence" value="ECO:0007669"/>
    <property type="project" value="InterPro"/>
</dbReference>
<organism evidence="1 2">
    <name type="scientific">Nocardioides aurantiacus</name>
    <dbReference type="NCBI Taxonomy" id="86796"/>
    <lineage>
        <taxon>Bacteria</taxon>
        <taxon>Bacillati</taxon>
        <taxon>Actinomycetota</taxon>
        <taxon>Actinomycetes</taxon>
        <taxon>Propionibacteriales</taxon>
        <taxon>Nocardioidaceae</taxon>
        <taxon>Nocardioides</taxon>
    </lineage>
</organism>
<dbReference type="SUPFAM" id="SSF56784">
    <property type="entry name" value="HAD-like"/>
    <property type="match status" value="1"/>
</dbReference>
<dbReference type="InterPro" id="IPR036412">
    <property type="entry name" value="HAD-like_sf"/>
</dbReference>
<dbReference type="NCBIfam" id="TIGR00268">
    <property type="entry name" value="ATP-dependent sacrificial sulfur transferase LarE"/>
    <property type="match status" value="1"/>
</dbReference>
<evidence type="ECO:0008006" key="3">
    <source>
        <dbReference type="Google" id="ProtNLM"/>
    </source>
</evidence>
<accession>A0A3N2CXK6</accession>
<gene>
    <name evidence="1" type="ORF">EDD33_3112</name>
</gene>
<dbReference type="CDD" id="cd01990">
    <property type="entry name" value="LarE-like"/>
    <property type="match status" value="1"/>
</dbReference>
<dbReference type="InterPro" id="IPR023198">
    <property type="entry name" value="PGP-like_dom2"/>
</dbReference>
<dbReference type="Pfam" id="PF13419">
    <property type="entry name" value="HAD_2"/>
    <property type="match status" value="1"/>
</dbReference>
<reference evidence="1 2" key="1">
    <citation type="submission" date="2018-11" db="EMBL/GenBank/DDBJ databases">
        <title>Sequencing the genomes of 1000 actinobacteria strains.</title>
        <authorList>
            <person name="Klenk H.-P."/>
        </authorList>
    </citation>
    <scope>NUCLEOTIDE SEQUENCE [LARGE SCALE GENOMIC DNA]</scope>
    <source>
        <strain evidence="1 2">DSM 12652</strain>
    </source>
</reference>
<keyword evidence="2" id="KW-1185">Reference proteome</keyword>
<evidence type="ECO:0000313" key="2">
    <source>
        <dbReference type="Proteomes" id="UP000281738"/>
    </source>
</evidence>
<dbReference type="AlphaFoldDB" id="A0A3N2CXK6"/>
<comment type="caution">
    <text evidence="1">The sequence shown here is derived from an EMBL/GenBank/DDBJ whole genome shotgun (WGS) entry which is preliminary data.</text>
</comment>
<dbReference type="Gene3D" id="3.40.50.620">
    <property type="entry name" value="HUPs"/>
    <property type="match status" value="1"/>
</dbReference>
<dbReference type="PANTHER" id="PTHR43169">
    <property type="entry name" value="EXSB FAMILY PROTEIN"/>
    <property type="match status" value="1"/>
</dbReference>
<dbReference type="Gene3D" id="3.40.50.1000">
    <property type="entry name" value="HAD superfamily/HAD-like"/>
    <property type="match status" value="1"/>
</dbReference>
<dbReference type="InterPro" id="IPR052188">
    <property type="entry name" value="Ni-pincer_cofactor_biosynth"/>
</dbReference>
<dbReference type="Gene3D" id="1.10.150.240">
    <property type="entry name" value="Putative phosphatase, domain 2"/>
    <property type="match status" value="1"/>
</dbReference>
<dbReference type="PANTHER" id="PTHR43169:SF2">
    <property type="entry name" value="NAD_GMP SYNTHASE DOMAIN-CONTAINING PROTEIN"/>
    <property type="match status" value="1"/>
</dbReference>
<dbReference type="Proteomes" id="UP000281738">
    <property type="component" value="Unassembled WGS sequence"/>
</dbReference>
<dbReference type="SUPFAM" id="SSF52402">
    <property type="entry name" value="Adenine nucleotide alpha hydrolases-like"/>
    <property type="match status" value="1"/>
</dbReference>
<dbReference type="EMBL" id="RKHO01000001">
    <property type="protein sequence ID" value="ROR92226.1"/>
    <property type="molecule type" value="Genomic_DNA"/>
</dbReference>
<protein>
    <recommendedName>
        <fullName evidence="3">NAD/GMP synthase domain-containing protein</fullName>
    </recommendedName>
</protein>
<dbReference type="InterPro" id="IPR023214">
    <property type="entry name" value="HAD_sf"/>
</dbReference>
<dbReference type="InterPro" id="IPR041492">
    <property type="entry name" value="HAD_2"/>
</dbReference>
<proteinExistence type="predicted"/>
<sequence length="471" mass="49461">MVGFDLDMTLIDTVPGFAATLEVLGSELGVDLPVAELTGNLGPPLDLLLGPHLPADEVPAAIARFREIYPGTAVVPTPATAGAAEALAAVRRHGGRTLLVTGKFTPNARLHVEHLGLDVDVVEGEVWGGAKGEVLRRHGAHLYVGDHVHDVEGAQAAGVPSVSVLTGGCTAEQLRSAGTDVVLDDLSGFPAWLDDFVLQARLERLAASLRAHERVLVAFSGGADSAFLLAAAVRALGPDRVGAATAYSSSLPLSERDPARTFAESLGVRVLTPQTHEMDREGYRANAGDRCAFCKSELLEVLGPLAAAEGYAVVATGTNADDARAGFRPGIAAAADRGAVTPLLDAGITKEQVRSASRAWGLPTWDKPAAACLSSRVAYGIEITPSRLARVERAEADLRASLETAGHAVRDVRVRDLGETARVEVDRDLVDEAAHHLDVVRAAGFDAVEVDPLGFRSGSMNALLPDPERWR</sequence>
<dbReference type="InterPro" id="IPR014729">
    <property type="entry name" value="Rossmann-like_a/b/a_fold"/>
</dbReference>
<dbReference type="InterPro" id="IPR005232">
    <property type="entry name" value="LarE"/>
</dbReference>